<dbReference type="GO" id="GO:0005730">
    <property type="term" value="C:nucleolus"/>
    <property type="evidence" value="ECO:0007669"/>
    <property type="project" value="TreeGrafter"/>
</dbReference>
<keyword evidence="5" id="KW-0347">Helicase</keyword>
<feature type="region of interest" description="Disordered" evidence="8">
    <location>
        <begin position="1508"/>
        <end position="1574"/>
    </location>
</feature>
<dbReference type="GO" id="GO:0003723">
    <property type="term" value="F:RNA binding"/>
    <property type="evidence" value="ECO:0007669"/>
    <property type="project" value="TreeGrafter"/>
</dbReference>
<dbReference type="InterPro" id="IPR002464">
    <property type="entry name" value="DNA/RNA_helicase_DEAH_CS"/>
</dbReference>
<keyword evidence="3" id="KW-0547">Nucleotide-binding</keyword>
<dbReference type="GO" id="GO:0003724">
    <property type="term" value="F:RNA helicase activity"/>
    <property type="evidence" value="ECO:0007669"/>
    <property type="project" value="UniProtKB-EC"/>
</dbReference>
<dbReference type="PROSITE" id="PS00690">
    <property type="entry name" value="DEAH_ATP_HELICASE"/>
    <property type="match status" value="1"/>
</dbReference>
<dbReference type="EMBL" id="BRXU01000034">
    <property type="protein sequence ID" value="GLC60364.1"/>
    <property type="molecule type" value="Genomic_DNA"/>
</dbReference>
<feature type="compositionally biased region" description="Acidic residues" evidence="8">
    <location>
        <begin position="1034"/>
        <end position="1046"/>
    </location>
</feature>
<dbReference type="InterPro" id="IPR011709">
    <property type="entry name" value="DEAD-box_helicase_OB_fold"/>
</dbReference>
<evidence type="ECO:0000256" key="5">
    <source>
        <dbReference type="ARBA" id="ARBA00022806"/>
    </source>
</evidence>
<feature type="region of interest" description="Disordered" evidence="8">
    <location>
        <begin position="154"/>
        <end position="254"/>
    </location>
</feature>
<feature type="compositionally biased region" description="Low complexity" evidence="8">
    <location>
        <begin position="204"/>
        <end position="217"/>
    </location>
</feature>
<evidence type="ECO:0000256" key="8">
    <source>
        <dbReference type="SAM" id="MobiDB-lite"/>
    </source>
</evidence>
<dbReference type="CDD" id="cd17982">
    <property type="entry name" value="DEXHc_DHX37"/>
    <property type="match status" value="1"/>
</dbReference>
<evidence type="ECO:0000256" key="6">
    <source>
        <dbReference type="ARBA" id="ARBA00022840"/>
    </source>
</evidence>
<dbReference type="Pfam" id="PF00271">
    <property type="entry name" value="Helicase_C"/>
    <property type="match status" value="1"/>
</dbReference>
<reference evidence="11 12" key="1">
    <citation type="journal article" date="2023" name="Commun. Biol.">
        <title>Reorganization of the ancestral sex-determining regions during the evolution of trioecy in Pleodorina starrii.</title>
        <authorList>
            <person name="Takahashi K."/>
            <person name="Suzuki S."/>
            <person name="Kawai-Toyooka H."/>
            <person name="Yamamoto K."/>
            <person name="Hamaji T."/>
            <person name="Ootsuki R."/>
            <person name="Yamaguchi H."/>
            <person name="Kawachi M."/>
            <person name="Higashiyama T."/>
            <person name="Nozaki H."/>
        </authorList>
    </citation>
    <scope>NUCLEOTIDE SEQUENCE [LARGE SCALE GENOMIC DNA]</scope>
    <source>
        <strain evidence="11 12">NIES-4479</strain>
    </source>
</reference>
<dbReference type="Pfam" id="PF23362">
    <property type="entry name" value="DHX37_C"/>
    <property type="match status" value="1"/>
</dbReference>
<dbReference type="GO" id="GO:0016787">
    <property type="term" value="F:hydrolase activity"/>
    <property type="evidence" value="ECO:0007669"/>
    <property type="project" value="UniProtKB-KW"/>
</dbReference>
<accession>A0A9W6BY27</accession>
<feature type="compositionally biased region" description="Basic residues" evidence="8">
    <location>
        <begin position="1"/>
        <end position="10"/>
    </location>
</feature>
<feature type="compositionally biased region" description="Acidic residues" evidence="8">
    <location>
        <begin position="1076"/>
        <end position="1099"/>
    </location>
</feature>
<comment type="catalytic activity">
    <reaction evidence="7">
        <text>ATP + H2O = ADP + phosphate + H(+)</text>
        <dbReference type="Rhea" id="RHEA:13065"/>
        <dbReference type="ChEBI" id="CHEBI:15377"/>
        <dbReference type="ChEBI" id="CHEBI:15378"/>
        <dbReference type="ChEBI" id="CHEBI:30616"/>
        <dbReference type="ChEBI" id="CHEBI:43474"/>
        <dbReference type="ChEBI" id="CHEBI:456216"/>
        <dbReference type="EC" id="3.6.4.13"/>
    </reaction>
</comment>
<dbReference type="InterPro" id="IPR027417">
    <property type="entry name" value="P-loop_NTPase"/>
</dbReference>
<dbReference type="InterPro" id="IPR007502">
    <property type="entry name" value="Helicase-assoc_dom"/>
</dbReference>
<feature type="compositionally biased region" description="Basic and acidic residues" evidence="8">
    <location>
        <begin position="1560"/>
        <end position="1574"/>
    </location>
</feature>
<feature type="compositionally biased region" description="Gly residues" evidence="8">
    <location>
        <begin position="154"/>
        <end position="164"/>
    </location>
</feature>
<dbReference type="Proteomes" id="UP001165080">
    <property type="component" value="Unassembled WGS sequence"/>
</dbReference>
<feature type="region of interest" description="Disordered" evidence="8">
    <location>
        <begin position="1"/>
        <end position="100"/>
    </location>
</feature>
<organism evidence="11 12">
    <name type="scientific">Pleodorina starrii</name>
    <dbReference type="NCBI Taxonomy" id="330485"/>
    <lineage>
        <taxon>Eukaryota</taxon>
        <taxon>Viridiplantae</taxon>
        <taxon>Chlorophyta</taxon>
        <taxon>core chlorophytes</taxon>
        <taxon>Chlorophyceae</taxon>
        <taxon>CS clade</taxon>
        <taxon>Chlamydomonadales</taxon>
        <taxon>Volvocaceae</taxon>
        <taxon>Pleodorina</taxon>
    </lineage>
</organism>
<keyword evidence="12" id="KW-1185">Reference proteome</keyword>
<dbReference type="EC" id="3.6.4.13" evidence="2"/>
<dbReference type="InterPro" id="IPR014001">
    <property type="entry name" value="Helicase_ATP-bd"/>
</dbReference>
<evidence type="ECO:0000256" key="4">
    <source>
        <dbReference type="ARBA" id="ARBA00022801"/>
    </source>
</evidence>
<evidence type="ECO:0000259" key="10">
    <source>
        <dbReference type="PROSITE" id="PS51194"/>
    </source>
</evidence>
<dbReference type="SUPFAM" id="SSF52540">
    <property type="entry name" value="P-loop containing nucleoside triphosphate hydrolases"/>
    <property type="match status" value="1"/>
</dbReference>
<keyword evidence="4" id="KW-0378">Hydrolase</keyword>
<feature type="region of interest" description="Disordered" evidence="8">
    <location>
        <begin position="1018"/>
        <end position="1133"/>
    </location>
</feature>
<dbReference type="CDD" id="cd18791">
    <property type="entry name" value="SF2_C_RHA"/>
    <property type="match status" value="1"/>
</dbReference>
<dbReference type="PROSITE" id="PS51192">
    <property type="entry name" value="HELICASE_ATP_BIND_1"/>
    <property type="match status" value="1"/>
</dbReference>
<keyword evidence="6" id="KW-0067">ATP-binding</keyword>
<gene>
    <name evidence="11" type="primary">PLEST002128</name>
    <name evidence="11" type="ORF">PLESTB_001604300</name>
</gene>
<dbReference type="SMART" id="SM00487">
    <property type="entry name" value="DEXDc"/>
    <property type="match status" value="1"/>
</dbReference>
<comment type="caution">
    <text evidence="11">The sequence shown here is derived from an EMBL/GenBank/DDBJ whole genome shotgun (WGS) entry which is preliminary data.</text>
</comment>
<dbReference type="PANTHER" id="PTHR18934:SF99">
    <property type="entry name" value="ATP-DEPENDENT RNA HELICASE DHX37-RELATED"/>
    <property type="match status" value="1"/>
</dbReference>
<dbReference type="FunFam" id="3.40.50.300:FF:000637">
    <property type="entry name" value="ATP-dependent RNA helicase DHX37/DHR1"/>
    <property type="match status" value="1"/>
</dbReference>
<sequence>MTKTSKRQLKNKNAQSLRSKAGGSAIGQASGLDLLSDELKQQYEESGIDPSQLVLPQSSKSKGPKQDNAKGSRQAQPVPEQELSKSQLRKLKQVQLKKERRENLSQVLAQLNTHAASDAALAMMRPLHQRGHRETKKQRLRRELQLQRAGLAGVLGEGEGGGGELLRQRRVKGAAEGGAASDSGESGGSSDDDDEEEERPPSKVPAAAAPTGVAAAGGASGVGSDGSGSGSEGGDDDDDDSAQPASKRQRQGAPGAAAVAAAAAAAAAADPAAARRQALLAARREAQRIRAQELGGVVPAVQDESLRDPEVAAARAQAAAAAAEAAQFPHRVVAVKRPAAMSAARLGLPISGMEADIMEAVAAHDVVVLAGETGCGKTTQVPQFLLEAGYGCRDFPEKAGAVGITQPRRVAAVSTAQRVAEELGCDIGEAVGYQVRYDRAVGSGTALKFMTDGILLRELQLDFLLRGYSAVVVDEAHERALNTDLLLGMLSRIVPLRRRMWRERQEALARGERPAGPPVHPLKLIIMSATLRTSDFTENKRLFTSPPPVINVPARQYPVTVHFSRRTEMQDYVSAAFRKVTRIHAELPPGGILVFLTGQREVEQLCRRLRAHYDTRSRRAAAAAAAGGGGRGRDGDGEGAEAEEAEDEELAAAAPEQYGGGGDLAEVAGDAAERRRRRDEDVDDYGELNGDDEEGDEDEEEVQVMGGDQFTPEEIAAAERRFEETYGKSLTAAAAPSGAAGGGAAGAAAQGQAQGGPAPVYVLPLYAMLPQARQAKVFAPHPAGHRLIVVATNVAETSLTIPGIRYVVDAGRSKQKLLEESSGGQIARYEVRWVSKASAAQRAGRAGRTCPGHTYRLYSSAHFNDTFPEHSPPEIVNTSLEGVVLVMKSMGVDKVHNFPFPTPPDADSLRSAHRCLEALCALQPGSGALTDVGRAMAAFPISPRHARMLLEVLKWQKAAGGVGGDGDGADAGGGGGALSVPEHVARRAGRALPYAVALAAAVSVESPFIHIDTVGASASGDGAAAGGGAGGTEADPEDGDGDGDDGEAGKAGSKRRKLEKKDGGKRAGRRKGGGGGDDDDGEEDGEQDGGDDDGDEEEEDGRRRSGGAGPGPGAAAAAAAREAARRRRQHAAAMQARFRHSRSDALSALAALVAFEASGESEDFAATHFLHARNLREAADLHRQLLRVLAMQQVGASPLAAAAAAPAAAAATLVQELAAAAKELAASLTLPGAVPPPPLAAAAGAGTDVSSLLPERVAVVLRRALAAGWADQVARRVRSAEYLAQLGESRRKHHAVRYQPACLAEEHVFLHPRSALHGDAPELLVYTQLLRTEKRPYMAGLTAIEAEWLAESGTPLCALSAAPLTDPAPSYRGPPVDAVLAWREARYGMHGWALPPVAAPHPDAAERSAVFAAALLEGRVLPGMAELRPHLAAAPAMLLRPELRGVARVGELVGALTRTRVDSRRSLAVAWRSQPALLQRELAAWLPRGQQGALLRMWPLLREQAVEEGARGADGGRGGKAKAARVEAGGEAKGAEARVKAAGRRGQEKGGKGMGGKGGGEGRRGKGEGKGKAG</sequence>
<dbReference type="Pfam" id="PF04408">
    <property type="entry name" value="WHD_HA2"/>
    <property type="match status" value="1"/>
</dbReference>
<dbReference type="Pfam" id="PF07717">
    <property type="entry name" value="OB_NTP_bind"/>
    <property type="match status" value="1"/>
</dbReference>
<evidence type="ECO:0000313" key="12">
    <source>
        <dbReference type="Proteomes" id="UP001165080"/>
    </source>
</evidence>
<name>A0A9W6BY27_9CHLO</name>
<dbReference type="InterPro" id="IPR001650">
    <property type="entry name" value="Helicase_C-like"/>
</dbReference>
<dbReference type="Gene3D" id="3.40.50.300">
    <property type="entry name" value="P-loop containing nucleotide triphosphate hydrolases"/>
    <property type="match status" value="3"/>
</dbReference>
<feature type="compositionally biased region" description="Basic and acidic residues" evidence="8">
    <location>
        <begin position="1524"/>
        <end position="1551"/>
    </location>
</feature>
<feature type="domain" description="Helicase C-terminal" evidence="10">
    <location>
        <begin position="690"/>
        <end position="891"/>
    </location>
</feature>
<dbReference type="InterPro" id="IPR042035">
    <property type="entry name" value="DEAH_win-hel_dom"/>
</dbReference>
<feature type="domain" description="Helicase ATP-binding" evidence="9">
    <location>
        <begin position="358"/>
        <end position="549"/>
    </location>
</feature>
<feature type="compositionally biased region" description="Gly residues" evidence="8">
    <location>
        <begin position="218"/>
        <end position="232"/>
    </location>
</feature>
<dbReference type="InterPro" id="IPR048333">
    <property type="entry name" value="HA2_WH"/>
</dbReference>
<dbReference type="Gene3D" id="1.10.10.2130">
    <property type="entry name" value="DEAH helicase family, winged-helix domain"/>
    <property type="match status" value="1"/>
</dbReference>
<comment type="similarity">
    <text evidence="1">Belongs to the DEAD box helicase family. DEAH subfamily.</text>
</comment>
<feature type="compositionally biased region" description="Low complexity" evidence="8">
    <location>
        <begin position="242"/>
        <end position="254"/>
    </location>
</feature>
<dbReference type="InterPro" id="IPR056371">
    <property type="entry name" value="DHX37-like_C"/>
</dbReference>
<evidence type="ECO:0000256" key="7">
    <source>
        <dbReference type="ARBA" id="ARBA00047984"/>
    </source>
</evidence>
<dbReference type="SMART" id="SM00490">
    <property type="entry name" value="HELICc"/>
    <property type="match status" value="1"/>
</dbReference>
<dbReference type="SMART" id="SM00847">
    <property type="entry name" value="HA2"/>
    <property type="match status" value="1"/>
</dbReference>
<protein>
    <recommendedName>
        <fullName evidence="2">RNA helicase</fullName>
        <ecNumber evidence="2">3.6.4.13</ecNumber>
    </recommendedName>
</protein>
<evidence type="ECO:0000256" key="3">
    <source>
        <dbReference type="ARBA" id="ARBA00022741"/>
    </source>
</evidence>
<evidence type="ECO:0000259" key="9">
    <source>
        <dbReference type="PROSITE" id="PS51192"/>
    </source>
</evidence>
<evidence type="ECO:0000313" key="11">
    <source>
        <dbReference type="EMBL" id="GLC60364.1"/>
    </source>
</evidence>
<feature type="compositionally biased region" description="Acidic residues" evidence="8">
    <location>
        <begin position="681"/>
        <end position="702"/>
    </location>
</feature>
<evidence type="ECO:0000256" key="1">
    <source>
        <dbReference type="ARBA" id="ARBA00008792"/>
    </source>
</evidence>
<dbReference type="PROSITE" id="PS51194">
    <property type="entry name" value="HELICASE_CTER"/>
    <property type="match status" value="1"/>
</dbReference>
<feature type="compositionally biased region" description="Acidic residues" evidence="8">
    <location>
        <begin position="637"/>
        <end position="650"/>
    </location>
</feature>
<dbReference type="GO" id="GO:0005524">
    <property type="term" value="F:ATP binding"/>
    <property type="evidence" value="ECO:0007669"/>
    <property type="project" value="UniProtKB-KW"/>
</dbReference>
<proteinExistence type="inferred from homology"/>
<dbReference type="GO" id="GO:0000462">
    <property type="term" value="P:maturation of SSU-rRNA from tricistronic rRNA transcript (SSU-rRNA, 5.8S rRNA, LSU-rRNA)"/>
    <property type="evidence" value="ECO:0007669"/>
    <property type="project" value="TreeGrafter"/>
</dbReference>
<feature type="region of interest" description="Disordered" evidence="8">
    <location>
        <begin position="620"/>
        <end position="710"/>
    </location>
</feature>
<dbReference type="PANTHER" id="PTHR18934">
    <property type="entry name" value="ATP-DEPENDENT RNA HELICASE"/>
    <property type="match status" value="1"/>
</dbReference>
<evidence type="ECO:0000256" key="2">
    <source>
        <dbReference type="ARBA" id="ARBA00012552"/>
    </source>
</evidence>